<feature type="compositionally biased region" description="Acidic residues" evidence="4">
    <location>
        <begin position="124"/>
        <end position="135"/>
    </location>
</feature>
<keyword evidence="3" id="KW-0687">Ribonucleoprotein</keyword>
<dbReference type="Gene3D" id="1.20.5.1150">
    <property type="entry name" value="Ribosomal protein S8"/>
    <property type="match status" value="1"/>
</dbReference>
<name>A9P0L4_PICSI</name>
<evidence type="ECO:0000256" key="1">
    <source>
        <dbReference type="ARBA" id="ARBA00006640"/>
    </source>
</evidence>
<dbReference type="AlphaFoldDB" id="A9P0L4"/>
<protein>
    <recommendedName>
        <fullName evidence="6">30S ribosomal protein S21, chloroplastic</fullName>
    </recommendedName>
</protein>
<dbReference type="GO" id="GO:0005840">
    <property type="term" value="C:ribosome"/>
    <property type="evidence" value="ECO:0007669"/>
    <property type="project" value="UniProtKB-KW"/>
</dbReference>
<dbReference type="Pfam" id="PF01165">
    <property type="entry name" value="Ribosomal_S21"/>
    <property type="match status" value="1"/>
</dbReference>
<evidence type="ECO:0008006" key="6">
    <source>
        <dbReference type="Google" id="ProtNLM"/>
    </source>
</evidence>
<dbReference type="GO" id="GO:0006412">
    <property type="term" value="P:translation"/>
    <property type="evidence" value="ECO:0007669"/>
    <property type="project" value="InterPro"/>
</dbReference>
<feature type="region of interest" description="Disordered" evidence="4">
    <location>
        <begin position="94"/>
        <end position="143"/>
    </location>
</feature>
<feature type="region of interest" description="Disordered" evidence="4">
    <location>
        <begin position="14"/>
        <end position="36"/>
    </location>
</feature>
<comment type="similarity">
    <text evidence="1">Belongs to the bacterial ribosomal protein bS21 family.</text>
</comment>
<feature type="compositionally biased region" description="Basic and acidic residues" evidence="4">
    <location>
        <begin position="113"/>
        <end position="123"/>
    </location>
</feature>
<evidence type="ECO:0000256" key="3">
    <source>
        <dbReference type="ARBA" id="ARBA00023274"/>
    </source>
</evidence>
<proteinExistence type="evidence at transcript level"/>
<dbReference type="EMBL" id="EF087170">
    <property type="protein sequence ID" value="ABK26425.1"/>
    <property type="molecule type" value="mRNA"/>
</dbReference>
<reference evidence="5" key="1">
    <citation type="journal article" date="2008" name="BMC Genomics">
        <title>A conifer genomics resource of 200,000 spruce (Picea spp.) ESTs and 6,464 high-quality, sequence-finished full-length cDNAs for Sitka spruce (Picea sitchensis).</title>
        <authorList>
            <person name="Ralph S.G."/>
            <person name="Chun H.J."/>
            <person name="Kolosova N."/>
            <person name="Cooper D."/>
            <person name="Oddy C."/>
            <person name="Ritland C.E."/>
            <person name="Kirkpatrick R."/>
            <person name="Moore R."/>
            <person name="Barber S."/>
            <person name="Holt R.A."/>
            <person name="Jones S.J."/>
            <person name="Marra M.A."/>
            <person name="Douglas C.J."/>
            <person name="Ritland K."/>
            <person name="Bohlmann J."/>
        </authorList>
    </citation>
    <scope>NUCLEOTIDE SEQUENCE</scope>
    <source>
        <tissue evidence="5">Green portion of the leader tissue</tissue>
    </source>
</reference>
<dbReference type="GO" id="GO:0003735">
    <property type="term" value="F:structural constituent of ribosome"/>
    <property type="evidence" value="ECO:0007669"/>
    <property type="project" value="InterPro"/>
</dbReference>
<dbReference type="InterPro" id="IPR001911">
    <property type="entry name" value="Ribosomal_bS21"/>
</dbReference>
<evidence type="ECO:0000256" key="4">
    <source>
        <dbReference type="SAM" id="MobiDB-lite"/>
    </source>
</evidence>
<dbReference type="NCBIfam" id="TIGR00030">
    <property type="entry name" value="S21p"/>
    <property type="match status" value="1"/>
</dbReference>
<feature type="compositionally biased region" description="Basic residues" evidence="4">
    <location>
        <begin position="97"/>
        <end position="111"/>
    </location>
</feature>
<accession>A9P0L4</accession>
<dbReference type="PANTHER" id="PTHR21109:SF0">
    <property type="entry name" value="SMALL RIBOSOMAL SUBUNIT PROTEIN BS21M"/>
    <property type="match status" value="1"/>
</dbReference>
<dbReference type="PRINTS" id="PR00976">
    <property type="entry name" value="RIBOSOMALS21"/>
</dbReference>
<feature type="compositionally biased region" description="Polar residues" evidence="4">
    <location>
        <begin position="14"/>
        <end position="31"/>
    </location>
</feature>
<dbReference type="InterPro" id="IPR038380">
    <property type="entry name" value="Ribosomal_bS21_sf"/>
</dbReference>
<sequence>MASWALRLAVTAFPSSPLKSNNPVETPTSHISFPRVLSPPASSVKPIFSRGGYNAQIFVGENESEDSVVRRFRREVFKANVFEECRRRRFFESKQDIKKRKSRSPVKRNVPRRPLEKPTKETEVKDDEEEEDNWELPDRDIGF</sequence>
<dbReference type="OMA" id="GDSACAC"/>
<organism evidence="5">
    <name type="scientific">Picea sitchensis</name>
    <name type="common">Sitka spruce</name>
    <name type="synonym">Pinus sitchensis</name>
    <dbReference type="NCBI Taxonomy" id="3332"/>
    <lineage>
        <taxon>Eukaryota</taxon>
        <taxon>Viridiplantae</taxon>
        <taxon>Streptophyta</taxon>
        <taxon>Embryophyta</taxon>
        <taxon>Tracheophyta</taxon>
        <taxon>Spermatophyta</taxon>
        <taxon>Pinopsida</taxon>
        <taxon>Pinidae</taxon>
        <taxon>Conifers I</taxon>
        <taxon>Pinales</taxon>
        <taxon>Pinaceae</taxon>
        <taxon>Picea</taxon>
    </lineage>
</organism>
<evidence type="ECO:0000256" key="2">
    <source>
        <dbReference type="ARBA" id="ARBA00022980"/>
    </source>
</evidence>
<dbReference type="PANTHER" id="PTHR21109">
    <property type="entry name" value="MITOCHONDRIAL 28S RIBOSOMAL PROTEIN S21"/>
    <property type="match status" value="1"/>
</dbReference>
<dbReference type="GO" id="GO:1990904">
    <property type="term" value="C:ribonucleoprotein complex"/>
    <property type="evidence" value="ECO:0007669"/>
    <property type="project" value="UniProtKB-KW"/>
</dbReference>
<keyword evidence="2" id="KW-0689">Ribosomal protein</keyword>
<evidence type="ECO:0000313" key="5">
    <source>
        <dbReference type="EMBL" id="ABK26425.1"/>
    </source>
</evidence>